<name>A0AAE2SFC0_9BACT</name>
<keyword evidence="2" id="KW-1185">Reference proteome</keyword>
<dbReference type="RefSeq" id="WP_309490147.1">
    <property type="nucleotide sequence ID" value="NZ_JAENIG010000007.1"/>
</dbReference>
<reference evidence="1" key="1">
    <citation type="submission" date="2021-01" db="EMBL/GenBank/DDBJ databases">
        <title>Modified the classification status of verrucomicrobia.</title>
        <authorList>
            <person name="Feng X."/>
        </authorList>
    </citation>
    <scope>NUCLEOTIDE SEQUENCE</scope>
    <source>
        <strain evidence="1">5K15</strain>
    </source>
</reference>
<dbReference type="GO" id="GO:0062192">
    <property type="term" value="F:L-rhamnose mutarotase activity"/>
    <property type="evidence" value="ECO:0007669"/>
    <property type="project" value="UniProtKB-EC"/>
</dbReference>
<dbReference type="Proteomes" id="UP000634206">
    <property type="component" value="Unassembled WGS sequence"/>
</dbReference>
<dbReference type="InterPro" id="IPR011008">
    <property type="entry name" value="Dimeric_a/b-barrel"/>
</dbReference>
<dbReference type="AlphaFoldDB" id="A0AAE2SFC0"/>
<proteinExistence type="predicted"/>
<evidence type="ECO:0000313" key="2">
    <source>
        <dbReference type="Proteomes" id="UP000634206"/>
    </source>
</evidence>
<organism evidence="1 2">
    <name type="scientific">Oceaniferula flava</name>
    <dbReference type="NCBI Taxonomy" id="2800421"/>
    <lineage>
        <taxon>Bacteria</taxon>
        <taxon>Pseudomonadati</taxon>
        <taxon>Verrucomicrobiota</taxon>
        <taxon>Verrucomicrobiia</taxon>
        <taxon>Verrucomicrobiales</taxon>
        <taxon>Verrucomicrobiaceae</taxon>
        <taxon>Oceaniferula</taxon>
    </lineage>
</organism>
<dbReference type="EC" id="5.1.3.32" evidence="1"/>
<comment type="caution">
    <text evidence="1">The sequence shown here is derived from an EMBL/GenBank/DDBJ whole genome shotgun (WGS) entry which is preliminary data.</text>
</comment>
<dbReference type="PANTHER" id="PTHR34389">
    <property type="entry name" value="L-RHAMNOSE MUTAROTASE"/>
    <property type="match status" value="1"/>
</dbReference>
<evidence type="ECO:0000313" key="1">
    <source>
        <dbReference type="EMBL" id="MBK1855535.1"/>
    </source>
</evidence>
<dbReference type="Pfam" id="PF05336">
    <property type="entry name" value="rhaM"/>
    <property type="match status" value="1"/>
</dbReference>
<accession>A0AAE2SFC0</accession>
<dbReference type="InterPro" id="IPR008000">
    <property type="entry name" value="Rham/fucose_mutarotase"/>
</dbReference>
<dbReference type="EMBL" id="JAENIG010000007">
    <property type="protein sequence ID" value="MBK1855535.1"/>
    <property type="molecule type" value="Genomic_DNA"/>
</dbReference>
<sequence>MTTQVPLSQQHPVAWCALLRDRSGAAAAVKCLGEQSSALGDAGILNLQFFCEEIEGSEVVVAIMDVKDADSAAMAESCWQALAESPRFKPVFDRLQPCLLPHPRHAGGEQSPWVRAETICRIRPAVCAGMTPEGASWHAAVTGLRKEKEAEYRLLHDNVWPGVVEAIGRSQIRRFDIFLIELGDPEKNQPYLFYRFQYSGDDFDKDMAMQAASPVNQRWWTFTDPCQIPLPQAAAKGHVWLGMIPLETDTPDD</sequence>
<gene>
    <name evidence="1" type="ORF">JIN83_11235</name>
</gene>
<dbReference type="SUPFAM" id="SSF54909">
    <property type="entry name" value="Dimeric alpha+beta barrel"/>
    <property type="match status" value="1"/>
</dbReference>
<dbReference type="PANTHER" id="PTHR34389:SF2">
    <property type="entry name" value="L-RHAMNOSE MUTAROTASE"/>
    <property type="match status" value="1"/>
</dbReference>
<keyword evidence="1" id="KW-0413">Isomerase</keyword>
<protein>
    <submittedName>
        <fullName evidence="1">L-rhamnose mutarotase</fullName>
        <ecNumber evidence="1">5.1.3.32</ecNumber>
    </submittedName>
</protein>
<dbReference type="Gene3D" id="3.30.70.100">
    <property type="match status" value="1"/>
</dbReference>